<keyword evidence="4" id="KW-1185">Reference proteome</keyword>
<dbReference type="Proteomes" id="UP001556367">
    <property type="component" value="Unassembled WGS sequence"/>
</dbReference>
<evidence type="ECO:0000313" key="4">
    <source>
        <dbReference type="Proteomes" id="UP001556367"/>
    </source>
</evidence>
<feature type="region of interest" description="Disordered" evidence="1">
    <location>
        <begin position="203"/>
        <end position="238"/>
    </location>
</feature>
<sequence>MSVPLLSQIFAFLWLAQAVMGEDLVTPGELLVFAKTDVGGVELKPLIFKPLASSTGDTDLATRDNPLAGLLQPRQSCPSGYGSCRNNPGRCCPLSGRCCTNGCCRAGFWCYSSGCCSLSEIGCEQVSCCPVGSNCCKGGGCCSAGDYCTVVNGRRGCCEIGKICTSSSGQCTSSGYTHCAGEDFCCPSGDTCSRDSSGQPVCRRSSGSNPPPPPLITTATRTTSLTDTRTSTSSSFSIVSPIPTPDLNSLNIEVTTSDTRISYSGAWLEEISRCADTISSRRSSSIGTSFTFRFEGTAVWMSTTSSNARYSVTIDQETVVYGATTEVGANCSYAISKTGLAQGEHLVTVSSIGPRQPGASNPIWWFEINKFFVTVPRGGASSTASRAQSTVPAPGVRNAASLSRSVPSQVLLLLWGLGRFIYF</sequence>
<comment type="caution">
    <text evidence="3">The sequence shown here is derived from an EMBL/GenBank/DDBJ whole genome shotgun (WGS) entry which is preliminary data.</text>
</comment>
<reference evidence="4" key="1">
    <citation type="submission" date="2024-06" db="EMBL/GenBank/DDBJ databases">
        <title>Multi-omics analyses provide insights into the biosynthesis of the anticancer antibiotic pleurotin in Hohenbuehelia grisea.</title>
        <authorList>
            <person name="Weaver J.A."/>
            <person name="Alberti F."/>
        </authorList>
    </citation>
    <scope>NUCLEOTIDE SEQUENCE [LARGE SCALE GENOMIC DNA]</scope>
    <source>
        <strain evidence="4">T-177</strain>
    </source>
</reference>
<evidence type="ECO:0000256" key="1">
    <source>
        <dbReference type="SAM" id="MobiDB-lite"/>
    </source>
</evidence>
<dbReference type="Gene3D" id="2.60.120.260">
    <property type="entry name" value="Galactose-binding domain-like"/>
    <property type="match status" value="1"/>
</dbReference>
<organism evidence="3 4">
    <name type="scientific">Hohenbuehelia grisea</name>
    <dbReference type="NCBI Taxonomy" id="104357"/>
    <lineage>
        <taxon>Eukaryota</taxon>
        <taxon>Fungi</taxon>
        <taxon>Dikarya</taxon>
        <taxon>Basidiomycota</taxon>
        <taxon>Agaricomycotina</taxon>
        <taxon>Agaricomycetes</taxon>
        <taxon>Agaricomycetidae</taxon>
        <taxon>Agaricales</taxon>
        <taxon>Pleurotineae</taxon>
        <taxon>Pleurotaceae</taxon>
        <taxon>Hohenbuehelia</taxon>
    </lineage>
</organism>
<feature type="chain" id="PRO_5045398729" description="GPI anchored protein" evidence="2">
    <location>
        <begin position="22"/>
        <end position="423"/>
    </location>
</feature>
<proteinExistence type="predicted"/>
<dbReference type="EMBL" id="JASNQZ010000012">
    <property type="protein sequence ID" value="KAL0950053.1"/>
    <property type="molecule type" value="Genomic_DNA"/>
</dbReference>
<protein>
    <recommendedName>
        <fullName evidence="5">GPI anchored protein</fullName>
    </recommendedName>
</protein>
<keyword evidence="2" id="KW-0732">Signal</keyword>
<evidence type="ECO:0000256" key="2">
    <source>
        <dbReference type="SAM" id="SignalP"/>
    </source>
</evidence>
<evidence type="ECO:0008006" key="5">
    <source>
        <dbReference type="Google" id="ProtNLM"/>
    </source>
</evidence>
<name>A0ABR3J3H9_9AGAR</name>
<evidence type="ECO:0000313" key="3">
    <source>
        <dbReference type="EMBL" id="KAL0950053.1"/>
    </source>
</evidence>
<feature type="compositionally biased region" description="Low complexity" evidence="1">
    <location>
        <begin position="216"/>
        <end position="238"/>
    </location>
</feature>
<gene>
    <name evidence="3" type="ORF">HGRIS_010061</name>
</gene>
<accession>A0ABR3J3H9</accession>
<feature type="signal peptide" evidence="2">
    <location>
        <begin position="1"/>
        <end position="21"/>
    </location>
</feature>